<name>A0ABW9QV59_9ACTN</name>
<sequence>MQIALIGEGAYPHQFGGVSVWCDQLVRGLPEHEFHVVALVATGQEPVRWELPGNVTEVTTIALWGRTPFRPVLESRARRRLLPAVEALLETLVGPHEEGDAAFASALRELAGSAQHTPLAPGLCSDDAVAALSALWRAHRDHDGLPELTLHDAVTVLRILEHSLRPLAHPPLEADVCHIVTNGMAALPGLVTAWERATPLLVTEHGIYLREQYLHSRASPLRWPVKDLMLAFARRLCTAAYGEAATVAPGNAYNRRWEERLGAPPARIRTVYNGVDPAGFPLAESEPDVPTIAWAGRIDPVKDLETLLRAFAAVRRVVPEARLRCFGGTGPGGAPYLARCEALAAELGITDAVRFEGRVADIREAYLAGHVVVLCSITEGFPYTLIEAMSCGRACVATEVGGVPEALGDAGLMVPPRDPDRLAGACVALLQDEALRHRLGAAARARILGAFTLDQAVTTYDEMYAFLGRGRDMPTAAGQ</sequence>
<dbReference type="InterPro" id="IPR022622">
    <property type="entry name" value="DUF3492"/>
</dbReference>
<accession>A0ABW9QV59</accession>
<dbReference type="SUPFAM" id="SSF53756">
    <property type="entry name" value="UDP-Glycosyltransferase/glycogen phosphorylase"/>
    <property type="match status" value="1"/>
</dbReference>
<dbReference type="PANTHER" id="PTHR12526:SF636">
    <property type="entry name" value="BLL3647 PROTEIN"/>
    <property type="match status" value="1"/>
</dbReference>
<gene>
    <name evidence="2" type="ORF">GHK86_13595</name>
</gene>
<dbReference type="Pfam" id="PF11997">
    <property type="entry name" value="DUF3492"/>
    <property type="match status" value="1"/>
</dbReference>
<comment type="caution">
    <text evidence="2">The sequence shown here is derived from an EMBL/GenBank/DDBJ whole genome shotgun (WGS) entry which is preliminary data.</text>
</comment>
<feature type="domain" description="DUF3492" evidence="1">
    <location>
        <begin position="1"/>
        <end position="265"/>
    </location>
</feature>
<dbReference type="NCBIfam" id="NF038011">
    <property type="entry name" value="PelF"/>
    <property type="match status" value="1"/>
</dbReference>
<evidence type="ECO:0000313" key="2">
    <source>
        <dbReference type="EMBL" id="MST33745.1"/>
    </source>
</evidence>
<organism evidence="2 3">
    <name type="scientific">Acidiferrimicrobium australe</name>
    <dbReference type="NCBI Taxonomy" id="2664430"/>
    <lineage>
        <taxon>Bacteria</taxon>
        <taxon>Bacillati</taxon>
        <taxon>Actinomycetota</taxon>
        <taxon>Acidimicrobiia</taxon>
        <taxon>Acidimicrobiales</taxon>
        <taxon>Acidimicrobiaceae</taxon>
        <taxon>Acidiferrimicrobium</taxon>
    </lineage>
</organism>
<dbReference type="EMBL" id="WJHE01000707">
    <property type="protein sequence ID" value="MST33745.1"/>
    <property type="molecule type" value="Genomic_DNA"/>
</dbReference>
<dbReference type="PANTHER" id="PTHR12526">
    <property type="entry name" value="GLYCOSYLTRANSFERASE"/>
    <property type="match status" value="1"/>
</dbReference>
<keyword evidence="3" id="KW-1185">Reference proteome</keyword>
<reference evidence="2 3" key="1">
    <citation type="submission" date="2019-11" db="EMBL/GenBank/DDBJ databases">
        <title>Acidiferrimicrobium australis gen. nov., sp. nov., an acidophilic and obligately heterotrophic, member of the Actinobacteria that catalyses dissimilatory oxido- reduction of iron isolated from metal-rich acidic water in Chile.</title>
        <authorList>
            <person name="Gonzalez D."/>
            <person name="Huber K."/>
            <person name="Hedrich S."/>
            <person name="Rojas-Villalobos C."/>
            <person name="Quatrini R."/>
            <person name="Dinamarca M.A."/>
            <person name="Schwarz A."/>
            <person name="Canales C."/>
            <person name="Nancucheo I."/>
        </authorList>
    </citation>
    <scope>NUCLEOTIDE SEQUENCE [LARGE SCALE GENOMIC DNA]</scope>
    <source>
        <strain evidence="2 3">USS-CCA1</strain>
    </source>
</reference>
<protein>
    <submittedName>
        <fullName evidence="2">DUF3492 domain-containing protein</fullName>
    </submittedName>
</protein>
<dbReference type="Pfam" id="PF13692">
    <property type="entry name" value="Glyco_trans_1_4"/>
    <property type="match status" value="1"/>
</dbReference>
<dbReference type="Proteomes" id="UP000437736">
    <property type="component" value="Unassembled WGS sequence"/>
</dbReference>
<dbReference type="Gene3D" id="3.40.50.2000">
    <property type="entry name" value="Glycogen Phosphorylase B"/>
    <property type="match status" value="2"/>
</dbReference>
<evidence type="ECO:0000313" key="3">
    <source>
        <dbReference type="Proteomes" id="UP000437736"/>
    </source>
</evidence>
<evidence type="ECO:0000259" key="1">
    <source>
        <dbReference type="Pfam" id="PF11997"/>
    </source>
</evidence>
<proteinExistence type="predicted"/>
<dbReference type="InterPro" id="IPR047691">
    <property type="entry name" value="PelF-like"/>
</dbReference>